<evidence type="ECO:0000256" key="2">
    <source>
        <dbReference type="ARBA" id="ARBA00022786"/>
    </source>
</evidence>
<sequence>MDHTLHVDDIVSRTSNKTVSLGVVERTHGDVDTHEPRPNRIEPEPIKHDSQISQAAFRQFKRDGIPPKGTVLVRWEAMQNASLILESTVELLDRSLLIGDVVKRNVRDAMSGVIINTLTKCALQPVYDVRYKENHVIKGLLPPPPTEGGFQPPANLPAPVLDVPSTELTFSSTISEEDLVIYKDWIGRVLTVTERIALLLADGCVVEIDGDLAQQADGAVDAYEIADVVMTKKGHLRTGKWIFGQYNANTPPIGTVVQTRPVMVEVQWLQKRIGCSSELEPTNELEREELESESFKVYDRSRRPSRQANAASGTISNSEIDIRLGSRVRFKDLAGACVKYDGSTPQGKVPRIDRLGTRGYDINVFDVVRFYTEVIVQWQDLSISQERSIDLVPDPSIDDEHAAWPGEIAHTLDIRPVPDMPSVEQPGKVGVVQTVHAGERMAKIRWAPDAVIHYGTDTEEGNGARTLLIGAVGTATGEVSEVSLYDVEAPGAMNVRRGDIVLIANKTWTGSPGAPARDGREWLGEIVDTCLDGTVTVRLGAAGTPQDVNLRREDVVVAVRSDGTEDLDHWGEDEDEEMDDEMADMFGGPEVALDGSGNLGVWHRHNQGWPDDMEEDSEDSWGDEDDEDEVGHATYEDEFGQPMDEDEAENEDWKSDDENEAMPDAEHQQTPPTSTSITPPNISNPTLNRNPQPQPPASEPEQYLILSSDPPRTHHYAHEPPTTNNPTHLKRVQKEHRILQKPGSIPAGIYLRTWETRLDLLRALFIGPTDTPYAHAPFIIDFHLPPNFPTEPPQAFFHSWPGEPGLGGVGRVNPNLYEDGKICLSLLGTWEGAKAEGWNAARCTLLQVLVSLLGLVLVKEPYFNEAGYEHLVGLESSRRPSALYSERTFLRSRTFVLTALARVRDVGLVGGLARDMEGLEGVISWLYWDKAGPGLAEKVVKGLEGVLGASEGAVGEPDGVKVMSRGVCIPLRRVLERLRALL</sequence>
<protein>
    <recommendedName>
        <fullName evidence="4">UBC core domain-containing protein</fullName>
    </recommendedName>
</protein>
<dbReference type="SMART" id="SM00212">
    <property type="entry name" value="UBCc"/>
    <property type="match status" value="1"/>
</dbReference>
<dbReference type="EMBL" id="NAJL01000001">
    <property type="protein sequence ID" value="TKA34298.1"/>
    <property type="molecule type" value="Genomic_DNA"/>
</dbReference>
<accession>A0A4U0UFG9</accession>
<evidence type="ECO:0000256" key="3">
    <source>
        <dbReference type="SAM" id="MobiDB-lite"/>
    </source>
</evidence>
<reference evidence="5 6" key="1">
    <citation type="submission" date="2017-03" db="EMBL/GenBank/DDBJ databases">
        <title>Genomes of endolithic fungi from Antarctica.</title>
        <authorList>
            <person name="Coleine C."/>
            <person name="Masonjones S."/>
            <person name="Stajich J.E."/>
        </authorList>
    </citation>
    <scope>NUCLEOTIDE SEQUENCE [LARGE SCALE GENOMIC DNA]</scope>
    <source>
        <strain evidence="5 6">CCFEE 6315</strain>
    </source>
</reference>
<dbReference type="InterPro" id="IPR016135">
    <property type="entry name" value="UBQ-conjugating_enzyme/RWD"/>
</dbReference>
<feature type="compositionally biased region" description="Low complexity" evidence="3">
    <location>
        <begin position="670"/>
        <end position="686"/>
    </location>
</feature>
<dbReference type="Pfam" id="PF23046">
    <property type="entry name" value="tSH3-B_UBE2O"/>
    <property type="match status" value="1"/>
</dbReference>
<organism evidence="5 6">
    <name type="scientific">Salinomyces thailandicus</name>
    <dbReference type="NCBI Taxonomy" id="706561"/>
    <lineage>
        <taxon>Eukaryota</taxon>
        <taxon>Fungi</taxon>
        <taxon>Dikarya</taxon>
        <taxon>Ascomycota</taxon>
        <taxon>Pezizomycotina</taxon>
        <taxon>Dothideomycetes</taxon>
        <taxon>Dothideomycetidae</taxon>
        <taxon>Mycosphaerellales</taxon>
        <taxon>Teratosphaeriaceae</taxon>
        <taxon>Salinomyces</taxon>
    </lineage>
</organism>
<name>A0A4U0UFG9_9PEZI</name>
<keyword evidence="2" id="KW-0833">Ubl conjugation pathway</keyword>
<gene>
    <name evidence="5" type="ORF">B0A50_00278</name>
</gene>
<feature type="compositionally biased region" description="Acidic residues" evidence="3">
    <location>
        <begin position="636"/>
        <end position="663"/>
    </location>
</feature>
<evidence type="ECO:0000259" key="4">
    <source>
        <dbReference type="PROSITE" id="PS50127"/>
    </source>
</evidence>
<proteinExistence type="predicted"/>
<evidence type="ECO:0000256" key="1">
    <source>
        <dbReference type="ARBA" id="ARBA00022679"/>
    </source>
</evidence>
<feature type="region of interest" description="Disordered" evidence="3">
    <location>
        <begin position="597"/>
        <end position="728"/>
    </location>
</feature>
<feature type="domain" description="UBC core" evidence="4">
    <location>
        <begin position="727"/>
        <end position="897"/>
    </location>
</feature>
<evidence type="ECO:0000313" key="5">
    <source>
        <dbReference type="EMBL" id="TKA34298.1"/>
    </source>
</evidence>
<dbReference type="PANTHER" id="PTHR46116">
    <property type="entry name" value="(E3-INDEPENDENT) E2 UBIQUITIN-CONJUGATING ENZYME"/>
    <property type="match status" value="1"/>
</dbReference>
<dbReference type="PROSITE" id="PS50127">
    <property type="entry name" value="UBC_2"/>
    <property type="match status" value="1"/>
</dbReference>
<dbReference type="SUPFAM" id="SSF54495">
    <property type="entry name" value="UBC-like"/>
    <property type="match status" value="1"/>
</dbReference>
<keyword evidence="6" id="KW-1185">Reference proteome</keyword>
<dbReference type="AlphaFoldDB" id="A0A4U0UFG9"/>
<dbReference type="InterPro" id="IPR000608">
    <property type="entry name" value="UBC"/>
</dbReference>
<dbReference type="Pfam" id="PF00179">
    <property type="entry name" value="UQ_con"/>
    <property type="match status" value="1"/>
</dbReference>
<feature type="compositionally biased region" description="Acidic residues" evidence="3">
    <location>
        <begin position="611"/>
        <end position="629"/>
    </location>
</feature>
<evidence type="ECO:0000313" key="6">
    <source>
        <dbReference type="Proteomes" id="UP000308549"/>
    </source>
</evidence>
<keyword evidence="1" id="KW-0808">Transferase</keyword>
<dbReference type="Gene3D" id="3.10.110.10">
    <property type="entry name" value="Ubiquitin Conjugating Enzyme"/>
    <property type="match status" value="1"/>
</dbReference>
<dbReference type="GO" id="GO:0061631">
    <property type="term" value="F:ubiquitin conjugating enzyme activity"/>
    <property type="evidence" value="ECO:0007669"/>
    <property type="project" value="TreeGrafter"/>
</dbReference>
<dbReference type="InterPro" id="IPR057735">
    <property type="entry name" value="UBE2O-like_tSH3-B"/>
</dbReference>
<dbReference type="Proteomes" id="UP000308549">
    <property type="component" value="Unassembled WGS sequence"/>
</dbReference>
<dbReference type="OrthoDB" id="47801at2759"/>
<comment type="caution">
    <text evidence="5">The sequence shown here is derived from an EMBL/GenBank/DDBJ whole genome shotgun (WGS) entry which is preliminary data.</text>
</comment>
<dbReference type="PANTHER" id="PTHR46116:SF15">
    <property type="entry name" value="(E3-INDEPENDENT) E2 UBIQUITIN-CONJUGATING ENZYME"/>
    <property type="match status" value="1"/>
</dbReference>